<organism evidence="2 3">
    <name type="scientific">Glossina austeni</name>
    <name type="common">Savannah tsetse fly</name>
    <dbReference type="NCBI Taxonomy" id="7395"/>
    <lineage>
        <taxon>Eukaryota</taxon>
        <taxon>Metazoa</taxon>
        <taxon>Ecdysozoa</taxon>
        <taxon>Arthropoda</taxon>
        <taxon>Hexapoda</taxon>
        <taxon>Insecta</taxon>
        <taxon>Pterygota</taxon>
        <taxon>Neoptera</taxon>
        <taxon>Endopterygota</taxon>
        <taxon>Diptera</taxon>
        <taxon>Brachycera</taxon>
        <taxon>Muscomorpha</taxon>
        <taxon>Hippoboscoidea</taxon>
        <taxon>Glossinidae</taxon>
        <taxon>Glossina</taxon>
    </lineage>
</organism>
<dbReference type="SUPFAM" id="SSF48350">
    <property type="entry name" value="GTPase activation domain, GAP"/>
    <property type="match status" value="1"/>
</dbReference>
<dbReference type="AlphaFoldDB" id="A0A1A9UUT8"/>
<dbReference type="InterPro" id="IPR008936">
    <property type="entry name" value="Rho_GTPase_activation_prot"/>
</dbReference>
<dbReference type="Proteomes" id="UP000078200">
    <property type="component" value="Unassembled WGS sequence"/>
</dbReference>
<evidence type="ECO:0000313" key="3">
    <source>
        <dbReference type="Proteomes" id="UP000078200"/>
    </source>
</evidence>
<dbReference type="Gene3D" id="1.10.555.10">
    <property type="entry name" value="Rho GTPase activation protein"/>
    <property type="match status" value="1"/>
</dbReference>
<dbReference type="GO" id="GO:0007165">
    <property type="term" value="P:signal transduction"/>
    <property type="evidence" value="ECO:0007669"/>
    <property type="project" value="InterPro"/>
</dbReference>
<name>A0A1A9UUT8_GLOAU</name>
<evidence type="ECO:0000313" key="2">
    <source>
        <dbReference type="EnsemblMetazoa" id="GAUT016233-PA"/>
    </source>
</evidence>
<proteinExistence type="predicted"/>
<feature type="domain" description="Rho-GAP" evidence="1">
    <location>
        <begin position="65"/>
        <end position="117"/>
    </location>
</feature>
<reference evidence="2" key="1">
    <citation type="submission" date="2020-05" db="UniProtKB">
        <authorList>
            <consortium name="EnsemblMetazoa"/>
        </authorList>
    </citation>
    <scope>IDENTIFICATION</scope>
    <source>
        <strain evidence="2">TTRI</strain>
    </source>
</reference>
<dbReference type="STRING" id="7395.A0A1A9UUT8"/>
<dbReference type="InterPro" id="IPR000198">
    <property type="entry name" value="RhoGAP_dom"/>
</dbReference>
<sequence length="120" mass="13577">MSPRIASAIQKQFRAVTAFVPVNQQIDAGFLSHLEELKNFLLIEKKSFTRGHLPEKRIYITAECELRSHIQNDESLHLDTGEYSAHACVNVFKAYLSELPEPILIDALYPAHLQIASLCL</sequence>
<dbReference type="Pfam" id="PF00620">
    <property type="entry name" value="RhoGAP"/>
    <property type="match status" value="1"/>
</dbReference>
<protein>
    <recommendedName>
        <fullName evidence="1">Rho-GAP domain-containing protein</fullName>
    </recommendedName>
</protein>
<dbReference type="EnsemblMetazoa" id="GAUT016233-RA">
    <property type="protein sequence ID" value="GAUT016233-PA"/>
    <property type="gene ID" value="GAUT016233"/>
</dbReference>
<accession>A0A1A9UUT8</accession>
<keyword evidence="3" id="KW-1185">Reference proteome</keyword>
<evidence type="ECO:0000259" key="1">
    <source>
        <dbReference type="Pfam" id="PF00620"/>
    </source>
</evidence>
<dbReference type="VEuPathDB" id="VectorBase:GAUT016233"/>